<keyword evidence="2" id="KW-0539">Nucleus</keyword>
<evidence type="ECO:0000256" key="2">
    <source>
        <dbReference type="ARBA" id="ARBA00023242"/>
    </source>
</evidence>
<dbReference type="CDD" id="cd18315">
    <property type="entry name" value="BTB_POZ_BAB-like"/>
    <property type="match status" value="1"/>
</dbReference>
<accession>A0A182VVQ4</accession>
<dbReference type="AlphaFoldDB" id="A0A182VVQ4"/>
<dbReference type="Pfam" id="PF25431">
    <property type="entry name" value="zf-C17orf113"/>
    <property type="match status" value="1"/>
</dbReference>
<proteinExistence type="predicted"/>
<sequence length="701" mass="73215">MDQQYCLRWNNHQSNLTTVLTTLLQDEKLCDVTLACDKGIVKAHQAILSACSPYFEQIFVENKHPHPIIYLRDVEVNEMRALLDFMYQGEVNVGQHNLQNFLKTAESLKQQQPSRSASIDLMQSSLVDDRDYLPAEDREISTVENKKKRKISTTCDNSSPSTPSLMNERQGGYESQASSHSSFKQSPKPDDEFKVSSPAPVHPLAGHPLSGIKQELPELPVRHSLPSDLMQKNVWESKAQPSASIMSASRSSSTSPATSTAAAASVAAAATCTVVSPLPANTTNTTTTALTSSASLPLPSLSLSAVPRTATTTISFSAPSASSSSSSTGASPSPYCVRRVYAVGEGDVGAGSGGTGGHRQVAALPTRYQQPKRSLLFSNALPAKRSASSPAQGTIAPGEGVGVGVDAGGIGGDSNATAAAVAATAVAKAIGNWPESKSCLQRYLLAHKAQLMGSGSGVGDVGVGSDSAGDSVEGGGEGSQMAGLSRSTLLAAVEAFHSTACGRAAEGDGGGIGGSGGGDGGTGSAIKCEVDAQADAIFEAAFAATAGGSGKATALLPKGTLPYRTASGAAAGGGGRKMVAPTTSSRKGGRFRFNWLDQFEWLEYDEEKNYMFCTYCRRWSGHIPDIRTSFAEGNSNFRLEIVNHHDKCKAHRLCREREEFEWQSRAATKPEPSACDSGGMSSTTVAATTTTTTTPPDGTTP</sequence>
<protein>
    <submittedName>
        <fullName evidence="5">BTB domain-containing protein</fullName>
    </submittedName>
</protein>
<dbReference type="SUPFAM" id="SSF54695">
    <property type="entry name" value="POZ domain"/>
    <property type="match status" value="1"/>
</dbReference>
<feature type="compositionally biased region" description="Polar residues" evidence="3">
    <location>
        <begin position="152"/>
        <end position="167"/>
    </location>
</feature>
<feature type="region of interest" description="Disordered" evidence="3">
    <location>
        <begin position="661"/>
        <end position="701"/>
    </location>
</feature>
<dbReference type="VEuPathDB" id="VectorBase:AMIN002149"/>
<dbReference type="InterPro" id="IPR057456">
    <property type="entry name" value="Znf_C17orf113"/>
</dbReference>
<dbReference type="Gene3D" id="3.30.710.10">
    <property type="entry name" value="Potassium Channel Kv1.1, Chain A"/>
    <property type="match status" value="1"/>
</dbReference>
<feature type="compositionally biased region" description="Basic and acidic residues" evidence="3">
    <location>
        <begin position="130"/>
        <end position="145"/>
    </location>
</feature>
<reference evidence="6" key="1">
    <citation type="submission" date="2013-03" db="EMBL/GenBank/DDBJ databases">
        <title>The Genome Sequence of Anopheles minimus MINIMUS1.</title>
        <authorList>
            <consortium name="The Broad Institute Genomics Platform"/>
            <person name="Neafsey D.E."/>
            <person name="Walton C."/>
            <person name="Walker B."/>
            <person name="Young S.K."/>
            <person name="Zeng Q."/>
            <person name="Gargeya S."/>
            <person name="Fitzgerald M."/>
            <person name="Haas B."/>
            <person name="Abouelleil A."/>
            <person name="Allen A.W."/>
            <person name="Alvarado L."/>
            <person name="Arachchi H.M."/>
            <person name="Berlin A.M."/>
            <person name="Chapman S.B."/>
            <person name="Gainer-Dewar J."/>
            <person name="Goldberg J."/>
            <person name="Griggs A."/>
            <person name="Gujja S."/>
            <person name="Hansen M."/>
            <person name="Howarth C."/>
            <person name="Imamovic A."/>
            <person name="Ireland A."/>
            <person name="Larimer J."/>
            <person name="McCowan C."/>
            <person name="Murphy C."/>
            <person name="Pearson M."/>
            <person name="Poon T.W."/>
            <person name="Priest M."/>
            <person name="Roberts A."/>
            <person name="Saif S."/>
            <person name="Shea T."/>
            <person name="Sisk P."/>
            <person name="Sykes S."/>
            <person name="Wortman J."/>
            <person name="Nusbaum C."/>
            <person name="Birren B."/>
        </authorList>
    </citation>
    <scope>NUCLEOTIDE SEQUENCE [LARGE SCALE GENOMIC DNA]</scope>
    <source>
        <strain evidence="6">MINIMUS1</strain>
    </source>
</reference>
<feature type="domain" description="BTB" evidence="4">
    <location>
        <begin position="30"/>
        <end position="95"/>
    </location>
</feature>
<feature type="region of interest" description="Disordered" evidence="3">
    <location>
        <begin position="462"/>
        <end position="481"/>
    </location>
</feature>
<comment type="subcellular location">
    <subcellularLocation>
        <location evidence="1">Nucleus</location>
    </subcellularLocation>
</comment>
<feature type="compositionally biased region" description="Low complexity" evidence="3">
    <location>
        <begin position="175"/>
        <end position="186"/>
    </location>
</feature>
<dbReference type="Proteomes" id="UP000075920">
    <property type="component" value="Unassembled WGS sequence"/>
</dbReference>
<evidence type="ECO:0000259" key="4">
    <source>
        <dbReference type="PROSITE" id="PS50097"/>
    </source>
</evidence>
<reference evidence="5" key="2">
    <citation type="submission" date="2020-05" db="UniProtKB">
        <authorList>
            <consortium name="EnsemblMetazoa"/>
        </authorList>
    </citation>
    <scope>IDENTIFICATION</scope>
    <source>
        <strain evidence="5">MINIMUS1</strain>
    </source>
</reference>
<dbReference type="FunFam" id="3.30.710.10:FF:000138">
    <property type="entry name" value="Fruitless, isoform N"/>
    <property type="match status" value="1"/>
</dbReference>
<dbReference type="GO" id="GO:0006357">
    <property type="term" value="P:regulation of transcription by RNA polymerase II"/>
    <property type="evidence" value="ECO:0007669"/>
    <property type="project" value="TreeGrafter"/>
</dbReference>
<dbReference type="InterPro" id="IPR006580">
    <property type="entry name" value="Znf_TTF"/>
</dbReference>
<evidence type="ECO:0000256" key="3">
    <source>
        <dbReference type="SAM" id="MobiDB-lite"/>
    </source>
</evidence>
<evidence type="ECO:0000256" key="1">
    <source>
        <dbReference type="ARBA" id="ARBA00004123"/>
    </source>
</evidence>
<evidence type="ECO:0000313" key="5">
    <source>
        <dbReference type="EnsemblMetazoa" id="AMIN002149-PA"/>
    </source>
</evidence>
<dbReference type="SMART" id="SM00597">
    <property type="entry name" value="ZnF_TTF"/>
    <property type="match status" value="1"/>
</dbReference>
<dbReference type="PROSITE" id="PS50097">
    <property type="entry name" value="BTB"/>
    <property type="match status" value="1"/>
</dbReference>
<dbReference type="EnsemblMetazoa" id="AMIN002149-RA">
    <property type="protein sequence ID" value="AMIN002149-PA"/>
    <property type="gene ID" value="AMIN002149"/>
</dbReference>
<dbReference type="InterPro" id="IPR000210">
    <property type="entry name" value="BTB/POZ_dom"/>
</dbReference>
<feature type="compositionally biased region" description="Low complexity" evidence="3">
    <location>
        <begin position="683"/>
        <end position="701"/>
    </location>
</feature>
<dbReference type="InterPro" id="IPR011333">
    <property type="entry name" value="SKP1/BTB/POZ_sf"/>
</dbReference>
<dbReference type="InterPro" id="IPR051095">
    <property type="entry name" value="Dros_DevTransReg"/>
</dbReference>
<feature type="region of interest" description="Disordered" evidence="3">
    <location>
        <begin position="130"/>
        <end position="210"/>
    </location>
</feature>
<organism evidence="5 6">
    <name type="scientific">Anopheles minimus</name>
    <dbReference type="NCBI Taxonomy" id="112268"/>
    <lineage>
        <taxon>Eukaryota</taxon>
        <taxon>Metazoa</taxon>
        <taxon>Ecdysozoa</taxon>
        <taxon>Arthropoda</taxon>
        <taxon>Hexapoda</taxon>
        <taxon>Insecta</taxon>
        <taxon>Pterygota</taxon>
        <taxon>Neoptera</taxon>
        <taxon>Endopterygota</taxon>
        <taxon>Diptera</taxon>
        <taxon>Nematocera</taxon>
        <taxon>Culicoidea</taxon>
        <taxon>Culicidae</taxon>
        <taxon>Anophelinae</taxon>
        <taxon>Anopheles</taxon>
    </lineage>
</organism>
<dbReference type="STRING" id="112268.A0A182VVQ4"/>
<dbReference type="PANTHER" id="PTHR23110:SF107">
    <property type="entry name" value="SEX DETERMINATION PROTEIN FRUITLESS"/>
    <property type="match status" value="1"/>
</dbReference>
<name>A0A182VVQ4_9DIPT</name>
<dbReference type="Pfam" id="PF00651">
    <property type="entry name" value="BTB"/>
    <property type="match status" value="1"/>
</dbReference>
<evidence type="ECO:0000313" key="6">
    <source>
        <dbReference type="Proteomes" id="UP000075920"/>
    </source>
</evidence>
<keyword evidence="6" id="KW-1185">Reference proteome</keyword>
<dbReference type="GO" id="GO:0005634">
    <property type="term" value="C:nucleus"/>
    <property type="evidence" value="ECO:0007669"/>
    <property type="project" value="UniProtKB-SubCell"/>
</dbReference>
<dbReference type="SMART" id="SM00225">
    <property type="entry name" value="BTB"/>
    <property type="match status" value="1"/>
</dbReference>
<dbReference type="PANTHER" id="PTHR23110">
    <property type="entry name" value="BTB DOMAIN TRANSCRIPTION FACTOR"/>
    <property type="match status" value="1"/>
</dbReference>